<reference evidence="2" key="1">
    <citation type="submission" date="2020-09" db="EMBL/GenBank/DDBJ databases">
        <title>Genome-Enabled Discovery of Anthraquinone Biosynthesis in Senna tora.</title>
        <authorList>
            <person name="Kang S.-H."/>
            <person name="Pandey R.P."/>
            <person name="Lee C.-M."/>
            <person name="Sim J.-S."/>
            <person name="Jeong J.-T."/>
            <person name="Choi B.-S."/>
            <person name="Jung M."/>
            <person name="Ginzburg D."/>
            <person name="Zhao K."/>
            <person name="Won S.Y."/>
            <person name="Oh T.-J."/>
            <person name="Yu Y."/>
            <person name="Kim N.-H."/>
            <person name="Lee O.R."/>
            <person name="Lee T.-H."/>
            <person name="Bashyal P."/>
            <person name="Kim T.-S."/>
            <person name="Lee W.-H."/>
            <person name="Kawkins C."/>
            <person name="Kim C.-K."/>
            <person name="Kim J.S."/>
            <person name="Ahn B.O."/>
            <person name="Rhee S.Y."/>
            <person name="Sohng J.K."/>
        </authorList>
    </citation>
    <scope>NUCLEOTIDE SEQUENCE</scope>
    <source>
        <tissue evidence="2">Leaf</tissue>
    </source>
</reference>
<gene>
    <name evidence="2" type="ORF">G2W53_025483</name>
</gene>
<feature type="compositionally biased region" description="Polar residues" evidence="1">
    <location>
        <begin position="11"/>
        <end position="24"/>
    </location>
</feature>
<comment type="caution">
    <text evidence="2">The sequence shown here is derived from an EMBL/GenBank/DDBJ whole genome shotgun (WGS) entry which is preliminary data.</text>
</comment>
<accession>A0A834TDP5</accession>
<dbReference type="Proteomes" id="UP000634136">
    <property type="component" value="Unassembled WGS sequence"/>
</dbReference>
<dbReference type="EMBL" id="JAAIUW010000008">
    <property type="protein sequence ID" value="KAF7820028.1"/>
    <property type="molecule type" value="Genomic_DNA"/>
</dbReference>
<organism evidence="2 3">
    <name type="scientific">Senna tora</name>
    <dbReference type="NCBI Taxonomy" id="362788"/>
    <lineage>
        <taxon>Eukaryota</taxon>
        <taxon>Viridiplantae</taxon>
        <taxon>Streptophyta</taxon>
        <taxon>Embryophyta</taxon>
        <taxon>Tracheophyta</taxon>
        <taxon>Spermatophyta</taxon>
        <taxon>Magnoliopsida</taxon>
        <taxon>eudicotyledons</taxon>
        <taxon>Gunneridae</taxon>
        <taxon>Pentapetalae</taxon>
        <taxon>rosids</taxon>
        <taxon>fabids</taxon>
        <taxon>Fabales</taxon>
        <taxon>Fabaceae</taxon>
        <taxon>Caesalpinioideae</taxon>
        <taxon>Cassia clade</taxon>
        <taxon>Senna</taxon>
    </lineage>
</organism>
<sequence>MDEDDIHQEETTWQKQNRTNTMKNMQKKMGSNEGKIQTRKRMAGEAKWRLKIPKSNKENNKN</sequence>
<name>A0A834TDP5_9FABA</name>
<keyword evidence="3" id="KW-1185">Reference proteome</keyword>
<proteinExistence type="predicted"/>
<evidence type="ECO:0000256" key="1">
    <source>
        <dbReference type="SAM" id="MobiDB-lite"/>
    </source>
</evidence>
<evidence type="ECO:0000313" key="3">
    <source>
        <dbReference type="Proteomes" id="UP000634136"/>
    </source>
</evidence>
<protein>
    <submittedName>
        <fullName evidence="2">Uncharacterized protein</fullName>
    </submittedName>
</protein>
<feature type="region of interest" description="Disordered" evidence="1">
    <location>
        <begin position="1"/>
        <end position="45"/>
    </location>
</feature>
<dbReference type="AlphaFoldDB" id="A0A834TDP5"/>
<evidence type="ECO:0000313" key="2">
    <source>
        <dbReference type="EMBL" id="KAF7820028.1"/>
    </source>
</evidence>